<reference evidence="3 4" key="1">
    <citation type="submission" date="2018-03" db="EMBL/GenBank/DDBJ databases">
        <authorList>
            <person name="Gully D."/>
        </authorList>
    </citation>
    <scope>NUCLEOTIDE SEQUENCE [LARGE SCALE GENOMIC DNA]</scope>
    <source>
        <strain evidence="3">ORS3257</strain>
    </source>
</reference>
<name>A0A2U3PV30_9BRAD</name>
<keyword evidence="2" id="KW-0378">Hydrolase</keyword>
<dbReference type="PANTHER" id="PTHR31793">
    <property type="entry name" value="4-HYDROXYBENZOYL-COA THIOESTERASE FAMILY MEMBER"/>
    <property type="match status" value="1"/>
</dbReference>
<dbReference type="CDD" id="cd00586">
    <property type="entry name" value="4HBT"/>
    <property type="match status" value="1"/>
</dbReference>
<evidence type="ECO:0000313" key="4">
    <source>
        <dbReference type="Proteomes" id="UP000246085"/>
    </source>
</evidence>
<proteinExistence type="inferred from homology"/>
<dbReference type="Proteomes" id="UP000246085">
    <property type="component" value="Chromosome BRAD3257"/>
</dbReference>
<sequence>MSERLARDERRKDFLWWTKISSRWADCDAYGHVNNATYYSWFDTALTLLAIERGILRAPGQTSIGLCISSECEFLAPVGFPETVDIGIRLGRLGNSSITYELAIFGEAADRASAVCKFTHVYVDADTRAKVSLTEGQRSAMRDLVRL</sequence>
<comment type="similarity">
    <text evidence="1">Belongs to the 4-hydroxybenzoyl-CoA thioesterase family.</text>
</comment>
<dbReference type="RefSeq" id="WP_160118781.1">
    <property type="nucleotide sequence ID" value="NZ_LS398110.1"/>
</dbReference>
<dbReference type="SUPFAM" id="SSF54637">
    <property type="entry name" value="Thioesterase/thiol ester dehydrase-isomerase"/>
    <property type="match status" value="1"/>
</dbReference>
<dbReference type="InterPro" id="IPR029069">
    <property type="entry name" value="HotDog_dom_sf"/>
</dbReference>
<dbReference type="Pfam" id="PF13279">
    <property type="entry name" value="4HBT_2"/>
    <property type="match status" value="1"/>
</dbReference>
<dbReference type="Gene3D" id="3.10.129.10">
    <property type="entry name" value="Hotdog Thioesterase"/>
    <property type="match status" value="1"/>
</dbReference>
<accession>A0A2U3PV30</accession>
<evidence type="ECO:0000256" key="2">
    <source>
        <dbReference type="ARBA" id="ARBA00022801"/>
    </source>
</evidence>
<protein>
    <submittedName>
        <fullName evidence="3">Thioesterase family protein</fullName>
    </submittedName>
</protein>
<dbReference type="EMBL" id="LS398110">
    <property type="protein sequence ID" value="SPP93021.1"/>
    <property type="molecule type" value="Genomic_DNA"/>
</dbReference>
<dbReference type="GO" id="GO:0047617">
    <property type="term" value="F:fatty acyl-CoA hydrolase activity"/>
    <property type="evidence" value="ECO:0007669"/>
    <property type="project" value="TreeGrafter"/>
</dbReference>
<evidence type="ECO:0000256" key="1">
    <source>
        <dbReference type="ARBA" id="ARBA00005953"/>
    </source>
</evidence>
<gene>
    <name evidence="3" type="ORF">BRAD3257_1913</name>
</gene>
<organism evidence="3 4">
    <name type="scientific">Bradyrhizobium vignae</name>
    <dbReference type="NCBI Taxonomy" id="1549949"/>
    <lineage>
        <taxon>Bacteria</taxon>
        <taxon>Pseudomonadati</taxon>
        <taxon>Pseudomonadota</taxon>
        <taxon>Alphaproteobacteria</taxon>
        <taxon>Hyphomicrobiales</taxon>
        <taxon>Nitrobacteraceae</taxon>
        <taxon>Bradyrhizobium</taxon>
    </lineage>
</organism>
<dbReference type="InterPro" id="IPR050563">
    <property type="entry name" value="4-hydroxybenzoyl-CoA_TE"/>
</dbReference>
<dbReference type="AlphaFoldDB" id="A0A2U3PV30"/>
<evidence type="ECO:0000313" key="3">
    <source>
        <dbReference type="EMBL" id="SPP93021.1"/>
    </source>
</evidence>
<dbReference type="PANTHER" id="PTHR31793:SF27">
    <property type="entry name" value="NOVEL THIOESTERASE SUPERFAMILY DOMAIN AND SAPOSIN A-TYPE DOMAIN CONTAINING PROTEIN (0610012H03RIK)"/>
    <property type="match status" value="1"/>
</dbReference>
<dbReference type="KEGG" id="bvz:BRAD3257_1913"/>